<feature type="active site" description="Nucleophile" evidence="7">
    <location>
        <position position="202"/>
    </location>
</feature>
<dbReference type="Gene3D" id="2.40.440.10">
    <property type="entry name" value="L,D-transpeptidase catalytic domain-like"/>
    <property type="match status" value="1"/>
</dbReference>
<evidence type="ECO:0000256" key="7">
    <source>
        <dbReference type="PROSITE-ProRule" id="PRU01373"/>
    </source>
</evidence>
<dbReference type="Pfam" id="PF03734">
    <property type="entry name" value="YkuD"/>
    <property type="match status" value="1"/>
</dbReference>
<name>A0A370FZX1_9COXI</name>
<dbReference type="Proteomes" id="UP000254720">
    <property type="component" value="Unassembled WGS sequence"/>
</dbReference>
<dbReference type="InterPro" id="IPR038063">
    <property type="entry name" value="Transpep_catalytic_dom"/>
</dbReference>
<dbReference type="UniPathway" id="UPA00219"/>
<dbReference type="GO" id="GO:0071972">
    <property type="term" value="F:peptidoglycan L,D-transpeptidase activity"/>
    <property type="evidence" value="ECO:0007669"/>
    <property type="project" value="TreeGrafter"/>
</dbReference>
<organism evidence="10 11">
    <name type="scientific">Aquicella lusitana</name>
    <dbReference type="NCBI Taxonomy" id="254246"/>
    <lineage>
        <taxon>Bacteria</taxon>
        <taxon>Pseudomonadati</taxon>
        <taxon>Pseudomonadota</taxon>
        <taxon>Gammaproteobacteria</taxon>
        <taxon>Legionellales</taxon>
        <taxon>Coxiellaceae</taxon>
        <taxon>Aquicella</taxon>
    </lineage>
</organism>
<feature type="signal peptide" evidence="8">
    <location>
        <begin position="1"/>
        <end position="24"/>
    </location>
</feature>
<feature type="chain" id="PRO_5016722825" evidence="8">
    <location>
        <begin position="25"/>
        <end position="240"/>
    </location>
</feature>
<evidence type="ECO:0000259" key="9">
    <source>
        <dbReference type="PROSITE" id="PS52029"/>
    </source>
</evidence>
<gene>
    <name evidence="10" type="ORF">C8D86_1417</name>
</gene>
<keyword evidence="3" id="KW-0808">Transferase</keyword>
<evidence type="ECO:0000313" key="10">
    <source>
        <dbReference type="EMBL" id="RDI37207.1"/>
    </source>
</evidence>
<dbReference type="GO" id="GO:0071555">
    <property type="term" value="P:cell wall organization"/>
    <property type="evidence" value="ECO:0007669"/>
    <property type="project" value="UniProtKB-UniRule"/>
</dbReference>
<dbReference type="GO" id="GO:0005576">
    <property type="term" value="C:extracellular region"/>
    <property type="evidence" value="ECO:0007669"/>
    <property type="project" value="TreeGrafter"/>
</dbReference>
<dbReference type="GO" id="GO:0016740">
    <property type="term" value="F:transferase activity"/>
    <property type="evidence" value="ECO:0007669"/>
    <property type="project" value="UniProtKB-KW"/>
</dbReference>
<keyword evidence="4 7" id="KW-0133">Cell shape</keyword>
<evidence type="ECO:0000256" key="2">
    <source>
        <dbReference type="ARBA" id="ARBA00005992"/>
    </source>
</evidence>
<reference evidence="10 11" key="1">
    <citation type="submission" date="2018-07" db="EMBL/GenBank/DDBJ databases">
        <title>Genomic Encyclopedia of Type Strains, Phase IV (KMG-IV): sequencing the most valuable type-strain genomes for metagenomic binning, comparative biology and taxonomic classification.</title>
        <authorList>
            <person name="Goeker M."/>
        </authorList>
    </citation>
    <scope>NUCLEOTIDE SEQUENCE [LARGE SCALE GENOMIC DNA]</scope>
    <source>
        <strain evidence="10 11">DSM 16500</strain>
    </source>
</reference>
<comment type="similarity">
    <text evidence="2">Belongs to the YkuD family.</text>
</comment>
<dbReference type="PROSITE" id="PS52029">
    <property type="entry name" value="LD_TPASE"/>
    <property type="match status" value="1"/>
</dbReference>
<feature type="active site" description="Proton donor/acceptor" evidence="7">
    <location>
        <position position="187"/>
    </location>
</feature>
<keyword evidence="11" id="KW-1185">Reference proteome</keyword>
<dbReference type="CDD" id="cd16913">
    <property type="entry name" value="YkuD_like"/>
    <property type="match status" value="1"/>
</dbReference>
<dbReference type="GO" id="GO:0018104">
    <property type="term" value="P:peptidoglycan-protein cross-linking"/>
    <property type="evidence" value="ECO:0007669"/>
    <property type="project" value="TreeGrafter"/>
</dbReference>
<comment type="pathway">
    <text evidence="1 7">Cell wall biogenesis; peptidoglycan biosynthesis.</text>
</comment>
<evidence type="ECO:0000256" key="8">
    <source>
        <dbReference type="SAM" id="SignalP"/>
    </source>
</evidence>
<evidence type="ECO:0000256" key="5">
    <source>
        <dbReference type="ARBA" id="ARBA00022984"/>
    </source>
</evidence>
<evidence type="ECO:0000256" key="4">
    <source>
        <dbReference type="ARBA" id="ARBA00022960"/>
    </source>
</evidence>
<dbReference type="SUPFAM" id="SSF141523">
    <property type="entry name" value="L,D-transpeptidase catalytic domain-like"/>
    <property type="match status" value="1"/>
</dbReference>
<dbReference type="OrthoDB" id="463216at2"/>
<dbReference type="AlphaFoldDB" id="A0A370FZX1"/>
<evidence type="ECO:0000256" key="3">
    <source>
        <dbReference type="ARBA" id="ARBA00022679"/>
    </source>
</evidence>
<dbReference type="InterPro" id="IPR050979">
    <property type="entry name" value="LD-transpeptidase"/>
</dbReference>
<comment type="caution">
    <text evidence="10">The sequence shown here is derived from an EMBL/GenBank/DDBJ whole genome shotgun (WGS) entry which is preliminary data.</text>
</comment>
<dbReference type="GO" id="GO:0008360">
    <property type="term" value="P:regulation of cell shape"/>
    <property type="evidence" value="ECO:0007669"/>
    <property type="project" value="UniProtKB-UniRule"/>
</dbReference>
<evidence type="ECO:0000256" key="6">
    <source>
        <dbReference type="ARBA" id="ARBA00023316"/>
    </source>
</evidence>
<feature type="domain" description="L,D-TPase catalytic" evidence="9">
    <location>
        <begin position="103"/>
        <end position="235"/>
    </location>
</feature>
<keyword evidence="5 7" id="KW-0573">Peptidoglycan synthesis</keyword>
<dbReference type="PANTHER" id="PTHR30582:SF2">
    <property type="entry name" value="L,D-TRANSPEPTIDASE YCIB-RELATED"/>
    <property type="match status" value="1"/>
</dbReference>
<keyword evidence="6 7" id="KW-0961">Cell wall biogenesis/degradation</keyword>
<dbReference type="EMBL" id="QQAX01000041">
    <property type="protein sequence ID" value="RDI37207.1"/>
    <property type="molecule type" value="Genomic_DNA"/>
</dbReference>
<accession>A0A370FZX1</accession>
<proteinExistence type="inferred from homology"/>
<protein>
    <submittedName>
        <fullName evidence="10">L,D-transpeptidase-like protein</fullName>
    </submittedName>
</protein>
<sequence>MRMKRILAILIITALALPSFSAYSKSPRQWCKSTGFECLRIKRGESWQTLFPDERERDIVMRINRTNVRLYPGMVIAVPEDLAYSDLLDYAPFPRFIDPPDEKLIVVDPAKFAWGAYDNDGTLIHWGPATGGASWCDDIQDSCRTKSGRFRVYSLGSSSCVSSKFPIPEGGAPMPYCMFFNGGQALHGSPGGVIPGNVSHGCVRLFVQDAEWLRYDFVEPPVASNDYRGTKVIVLPYSTS</sequence>
<evidence type="ECO:0000256" key="1">
    <source>
        <dbReference type="ARBA" id="ARBA00004752"/>
    </source>
</evidence>
<evidence type="ECO:0000313" key="11">
    <source>
        <dbReference type="Proteomes" id="UP000254720"/>
    </source>
</evidence>
<keyword evidence="8" id="KW-0732">Signal</keyword>
<dbReference type="InterPro" id="IPR005490">
    <property type="entry name" value="LD_TPept_cat_dom"/>
</dbReference>
<dbReference type="PANTHER" id="PTHR30582">
    <property type="entry name" value="L,D-TRANSPEPTIDASE"/>
    <property type="match status" value="1"/>
</dbReference>
<dbReference type="RefSeq" id="WP_114835469.1">
    <property type="nucleotide sequence ID" value="NZ_LR699115.1"/>
</dbReference>